<comment type="caution">
    <text evidence="2">The sequence shown here is derived from an EMBL/GenBank/DDBJ whole genome shotgun (WGS) entry which is preliminary data.</text>
</comment>
<protein>
    <submittedName>
        <fullName evidence="2">Uncharacterized protein</fullName>
    </submittedName>
</protein>
<reference evidence="2 3" key="1">
    <citation type="submission" date="2019-07" db="EMBL/GenBank/DDBJ databases">
        <title>Lentzea xizangensis sp. nov., isolated from Qinghai-Tibetan Plateau Soils.</title>
        <authorList>
            <person name="Huang J."/>
        </authorList>
    </citation>
    <scope>NUCLEOTIDE SEQUENCE [LARGE SCALE GENOMIC DNA]</scope>
    <source>
        <strain evidence="2 3">FXJ1.1311</strain>
    </source>
</reference>
<dbReference type="RefSeq" id="WP_146355664.1">
    <property type="nucleotide sequence ID" value="NZ_VOBR01000018.1"/>
</dbReference>
<feature type="transmembrane region" description="Helical" evidence="1">
    <location>
        <begin position="66"/>
        <end position="85"/>
    </location>
</feature>
<evidence type="ECO:0000256" key="1">
    <source>
        <dbReference type="SAM" id="Phobius"/>
    </source>
</evidence>
<dbReference type="EMBL" id="VOBR01000018">
    <property type="protein sequence ID" value="TWP48887.1"/>
    <property type="molecule type" value="Genomic_DNA"/>
</dbReference>
<dbReference type="AlphaFoldDB" id="A0A563ENM0"/>
<keyword evidence="1" id="KW-1133">Transmembrane helix</keyword>
<name>A0A563ENM0_9PSEU</name>
<accession>A0A563ENM0</accession>
<keyword evidence="1" id="KW-0472">Membrane</keyword>
<feature type="transmembrane region" description="Helical" evidence="1">
    <location>
        <begin position="12"/>
        <end position="31"/>
    </location>
</feature>
<organism evidence="2 3">
    <name type="scientific">Lentzea tibetensis</name>
    <dbReference type="NCBI Taxonomy" id="2591470"/>
    <lineage>
        <taxon>Bacteria</taxon>
        <taxon>Bacillati</taxon>
        <taxon>Actinomycetota</taxon>
        <taxon>Actinomycetes</taxon>
        <taxon>Pseudonocardiales</taxon>
        <taxon>Pseudonocardiaceae</taxon>
        <taxon>Lentzea</taxon>
    </lineage>
</organism>
<feature type="transmembrane region" description="Helical" evidence="1">
    <location>
        <begin position="37"/>
        <end position="54"/>
    </location>
</feature>
<evidence type="ECO:0000313" key="2">
    <source>
        <dbReference type="EMBL" id="TWP48887.1"/>
    </source>
</evidence>
<gene>
    <name evidence="2" type="ORF">FKR81_26710</name>
</gene>
<proteinExistence type="predicted"/>
<dbReference type="Proteomes" id="UP000316639">
    <property type="component" value="Unassembled WGS sequence"/>
</dbReference>
<sequence length="87" mass="9325">MGRDKSTGADVKLFTEASLLTLGGGALMLWGWGGEDVGGLIVCGMIVGTFFWQWARGRENYGPPGFGRLLLLALLTTGTVLLFLYGR</sequence>
<keyword evidence="1" id="KW-0812">Transmembrane</keyword>
<evidence type="ECO:0000313" key="3">
    <source>
        <dbReference type="Proteomes" id="UP000316639"/>
    </source>
</evidence>
<keyword evidence="3" id="KW-1185">Reference proteome</keyword>